<dbReference type="InterPro" id="IPR050625">
    <property type="entry name" value="ParA/MinD_ATPase"/>
</dbReference>
<comment type="caution">
    <text evidence="3">The sequence shown here is derived from an EMBL/GenBank/DDBJ whole genome shotgun (WGS) entry which is preliminary data.</text>
</comment>
<dbReference type="Gene3D" id="3.40.50.300">
    <property type="entry name" value="P-loop containing nucleotide triphosphate hydrolases"/>
    <property type="match status" value="1"/>
</dbReference>
<dbReference type="Gene3D" id="3.40.50.2300">
    <property type="match status" value="1"/>
</dbReference>
<evidence type="ECO:0000313" key="3">
    <source>
        <dbReference type="EMBL" id="KAA1014416.1"/>
    </source>
</evidence>
<gene>
    <name evidence="3" type="ORF">FVF58_06065</name>
</gene>
<dbReference type="GO" id="GO:0005524">
    <property type="term" value="F:ATP binding"/>
    <property type="evidence" value="ECO:0007669"/>
    <property type="project" value="TreeGrafter"/>
</dbReference>
<dbReference type="InterPro" id="IPR011006">
    <property type="entry name" value="CheY-like_superfamily"/>
</dbReference>
<dbReference type="AlphaFoldDB" id="A0A5B0HGF5"/>
<dbReference type="GO" id="GO:0051782">
    <property type="term" value="P:negative regulation of cell division"/>
    <property type="evidence" value="ECO:0007669"/>
    <property type="project" value="TreeGrafter"/>
</dbReference>
<dbReference type="SUPFAM" id="SSF52540">
    <property type="entry name" value="P-loop containing nucleoside triphosphate hydrolases"/>
    <property type="match status" value="1"/>
</dbReference>
<dbReference type="InterPro" id="IPR001789">
    <property type="entry name" value="Sig_transdc_resp-reg_receiver"/>
</dbReference>
<dbReference type="GO" id="GO:0009898">
    <property type="term" value="C:cytoplasmic side of plasma membrane"/>
    <property type="evidence" value="ECO:0007669"/>
    <property type="project" value="TreeGrafter"/>
</dbReference>
<dbReference type="GO" id="GO:0016887">
    <property type="term" value="F:ATP hydrolysis activity"/>
    <property type="evidence" value="ECO:0007669"/>
    <property type="project" value="TreeGrafter"/>
</dbReference>
<dbReference type="SUPFAM" id="SSF52172">
    <property type="entry name" value="CheY-like"/>
    <property type="match status" value="1"/>
</dbReference>
<accession>A0A5B0HGF5</accession>
<dbReference type="InterPro" id="IPR025669">
    <property type="entry name" value="AAA_dom"/>
</dbReference>
<dbReference type="GO" id="GO:0000160">
    <property type="term" value="P:phosphorelay signal transduction system"/>
    <property type="evidence" value="ECO:0007669"/>
    <property type="project" value="InterPro"/>
</dbReference>
<dbReference type="GO" id="GO:0005829">
    <property type="term" value="C:cytosol"/>
    <property type="evidence" value="ECO:0007669"/>
    <property type="project" value="TreeGrafter"/>
</dbReference>
<dbReference type="EMBL" id="VTUZ01000003">
    <property type="protein sequence ID" value="KAA1014416.1"/>
    <property type="molecule type" value="Genomic_DNA"/>
</dbReference>
<dbReference type="PANTHER" id="PTHR43384:SF13">
    <property type="entry name" value="SLR0110 PROTEIN"/>
    <property type="match status" value="1"/>
</dbReference>
<reference evidence="3 4" key="1">
    <citation type="submission" date="2019-08" db="EMBL/GenBank/DDBJ databases">
        <title>Paraburkholderia sp. DCY113.</title>
        <authorList>
            <person name="Kang J."/>
        </authorList>
    </citation>
    <scope>NUCLEOTIDE SEQUENCE [LARGE SCALE GENOMIC DNA]</scope>
    <source>
        <strain evidence="3 4">DCY113</strain>
    </source>
</reference>
<evidence type="ECO:0000256" key="1">
    <source>
        <dbReference type="PROSITE-ProRule" id="PRU00169"/>
    </source>
</evidence>
<feature type="domain" description="Response regulatory" evidence="2">
    <location>
        <begin position="3"/>
        <end position="120"/>
    </location>
</feature>
<name>A0A5B0HGF5_9BURK</name>
<keyword evidence="1" id="KW-0597">Phosphoprotein</keyword>
<protein>
    <submittedName>
        <fullName evidence="3">AAA family ATPase</fullName>
    </submittedName>
</protein>
<dbReference type="PROSITE" id="PS50110">
    <property type="entry name" value="RESPONSE_REGULATORY"/>
    <property type="match status" value="1"/>
</dbReference>
<dbReference type="Pfam" id="PF13614">
    <property type="entry name" value="AAA_31"/>
    <property type="match status" value="1"/>
</dbReference>
<dbReference type="Proteomes" id="UP000325273">
    <property type="component" value="Unassembled WGS sequence"/>
</dbReference>
<evidence type="ECO:0000313" key="4">
    <source>
        <dbReference type="Proteomes" id="UP000325273"/>
    </source>
</evidence>
<feature type="modified residue" description="4-aspartylphosphate" evidence="1">
    <location>
        <position position="55"/>
    </location>
</feature>
<dbReference type="RefSeq" id="WP_149668983.1">
    <property type="nucleotide sequence ID" value="NZ_VTUZ01000003.1"/>
</dbReference>
<dbReference type="InterPro" id="IPR027417">
    <property type="entry name" value="P-loop_NTPase"/>
</dbReference>
<keyword evidence="4" id="KW-1185">Reference proteome</keyword>
<dbReference type="PANTHER" id="PTHR43384">
    <property type="entry name" value="SEPTUM SITE-DETERMINING PROTEIN MIND HOMOLOG, CHLOROPLASTIC-RELATED"/>
    <property type="match status" value="1"/>
</dbReference>
<evidence type="ECO:0000259" key="2">
    <source>
        <dbReference type="PROSITE" id="PS50110"/>
    </source>
</evidence>
<organism evidence="3 4">
    <name type="scientific">Paraburkholderia panacisoli</name>
    <dbReference type="NCBI Taxonomy" id="2603818"/>
    <lineage>
        <taxon>Bacteria</taxon>
        <taxon>Pseudomonadati</taxon>
        <taxon>Pseudomonadota</taxon>
        <taxon>Betaproteobacteria</taxon>
        <taxon>Burkholderiales</taxon>
        <taxon>Burkholderiaceae</taxon>
        <taxon>Paraburkholderia</taxon>
    </lineage>
</organism>
<proteinExistence type="predicted"/>
<sequence length="402" mass="43628">MINILIASENATRLAQIVSLIGECGNYRTTRVAGRPSSLVERGDSLDAFDVLIVDASSLETAELPVVGKLCNRRPQVTSILLIPDASPQTLIEAMRAGFRDVLGWPLNKASLGEALSRIESQVALSGTHETQIVSFLSCKGGAGTSFIASNVAHAIADSQQKRVLLIDLNQLYGDAAFLITDERPPSTLPQVCAQVERMDAAFFDACLVHVSDTFHILAGAGDPIKASEIKEERLEWILGVAVPRYDLVIFDLGQSLNPLSILALDRSNQIHLVLQASMPHVRAGRRLQEILASLAYPPDRTRLLLNRYTRVGERARAALEEVLGMRPYQVIPEDTETVSESVNHGVPVAKLSRNSAVSRSLLALASNIVSLSAGSEEVRVKAEPRLSRFFGRSPAPKLKAM</sequence>